<dbReference type="OrthoDB" id="298179at2759"/>
<feature type="compositionally biased region" description="Low complexity" evidence="2">
    <location>
        <begin position="325"/>
        <end position="336"/>
    </location>
</feature>
<dbReference type="InParanoid" id="A0A0V0R583"/>
<feature type="compositionally biased region" description="Low complexity" evidence="2">
    <location>
        <begin position="41"/>
        <end position="61"/>
    </location>
</feature>
<evidence type="ECO:0000256" key="2">
    <source>
        <dbReference type="SAM" id="MobiDB-lite"/>
    </source>
</evidence>
<dbReference type="OMA" id="KRINKVC"/>
<dbReference type="InterPro" id="IPR015943">
    <property type="entry name" value="WD40/YVTN_repeat-like_dom_sf"/>
</dbReference>
<reference evidence="3 4" key="1">
    <citation type="journal article" date="2015" name="Sci. Rep.">
        <title>Genome of the facultative scuticociliatosis pathogen Pseudocohnilembus persalinus provides insight into its virulence through horizontal gene transfer.</title>
        <authorList>
            <person name="Xiong J."/>
            <person name="Wang G."/>
            <person name="Cheng J."/>
            <person name="Tian M."/>
            <person name="Pan X."/>
            <person name="Warren A."/>
            <person name="Jiang C."/>
            <person name="Yuan D."/>
            <person name="Miao W."/>
        </authorList>
    </citation>
    <scope>NUCLEOTIDE SEQUENCE [LARGE SCALE GENOMIC DNA]</scope>
    <source>
        <strain evidence="3">36N120E</strain>
    </source>
</reference>
<feature type="region of interest" description="Disordered" evidence="2">
    <location>
        <begin position="305"/>
        <end position="373"/>
    </location>
</feature>
<feature type="region of interest" description="Disordered" evidence="2">
    <location>
        <begin position="41"/>
        <end position="72"/>
    </location>
</feature>
<dbReference type="PROSITE" id="PS50082">
    <property type="entry name" value="WD_REPEATS_2"/>
    <property type="match status" value="1"/>
</dbReference>
<dbReference type="Proteomes" id="UP000054937">
    <property type="component" value="Unassembled WGS sequence"/>
</dbReference>
<feature type="repeat" description="WD" evidence="1">
    <location>
        <begin position="510"/>
        <end position="550"/>
    </location>
</feature>
<dbReference type="Gene3D" id="2.130.10.10">
    <property type="entry name" value="YVTN repeat-like/Quinoprotein amine dehydrogenase"/>
    <property type="match status" value="1"/>
</dbReference>
<keyword evidence="4" id="KW-1185">Reference proteome</keyword>
<accession>A0A0V0R583</accession>
<comment type="caution">
    <text evidence="3">The sequence shown here is derived from an EMBL/GenBank/DDBJ whole genome shotgun (WGS) entry which is preliminary data.</text>
</comment>
<feature type="compositionally biased region" description="Polar residues" evidence="2">
    <location>
        <begin position="346"/>
        <end position="355"/>
    </location>
</feature>
<proteinExistence type="predicted"/>
<evidence type="ECO:0000313" key="4">
    <source>
        <dbReference type="Proteomes" id="UP000054937"/>
    </source>
</evidence>
<gene>
    <name evidence="3" type="ORF">PPERSA_09300</name>
</gene>
<evidence type="ECO:0000256" key="1">
    <source>
        <dbReference type="PROSITE-ProRule" id="PRU00221"/>
    </source>
</evidence>
<dbReference type="SMART" id="SM00320">
    <property type="entry name" value="WD40"/>
    <property type="match status" value="2"/>
</dbReference>
<dbReference type="SUPFAM" id="SSF50978">
    <property type="entry name" value="WD40 repeat-like"/>
    <property type="match status" value="1"/>
</dbReference>
<name>A0A0V0R583_PSEPJ</name>
<evidence type="ECO:0000313" key="3">
    <source>
        <dbReference type="EMBL" id="KRX09630.1"/>
    </source>
</evidence>
<feature type="compositionally biased region" description="Basic and acidic residues" evidence="2">
    <location>
        <begin position="312"/>
        <end position="322"/>
    </location>
</feature>
<dbReference type="InterPro" id="IPR036322">
    <property type="entry name" value="WD40_repeat_dom_sf"/>
</dbReference>
<sequence>MAYKSHNQRQMNQLDNSSSFKKTFDTLLNHQFLSPNKNKQFYTQKQQNQQQQSNFKKQNFQTIDPKNLDPTYRKTDPLNQWSYCDPNNNEDQLPQPYRFIDKCLQDMILKPVYNQIFEIEKYKQNPNYEGQVKEICPQGNLNVDGITCLHKYKNYTYNQMYAGDKYGNIHLMDMSRRQQIASEQVEYNENSTIGEFPYEAHISDDGEFLKISKFNGDLLMYKIPDPPKPILEEQNLEQQQLLNLPNQVLPQITQNIQRLTTMSLEQEVQELDEIFYSIKFQGQPIYQDYDDYLLKLKQESEKLLSQEQQQQDFKDAKKDSKKPGKGQPAPKQQQQEAPKETEENEQSQIEYNNNDKFPEYQYTEKNGDYSENPPVPKYKPISYFIQSSITITDPEKIFNKTREVHLTTHLIVIWTNTKFFEYHFLQPKKAEYLSQYVYDIYFSDPQYPDKQKVMKSAQAFFPPKLDKKFDLLYSISETAISQNQNQLAIGMSNGTIVIWDLLLNSEKWYLDKHLQKVTALQFFENFKLISGSEDGGIHIYNLEKGKIEMKRTHLFREEKEYSIKNISISPVGVAFAIDSLNNLRMYDMFHSDKIAKLSLKNQYYDCKPKQFINEPQVIMDAQKEQLSIICEIQHIQSEKQIIQTSLSQISNDDEGQKYIENENDPNIELKIKDEENQNSPFLKKTNLFIYRIQDAFLNIFPGFASIYNKIGLDIEKKHQIINVFGKLSIQDLKDPNFELPQLGGPNKNLILQINNNKNNVTKSALKSSHKKSQDVSKYLNIKLFS</sequence>
<protein>
    <submittedName>
        <fullName evidence="3">WD40-repeat-containing domain</fullName>
    </submittedName>
</protein>
<organism evidence="3 4">
    <name type="scientific">Pseudocohnilembus persalinus</name>
    <name type="common">Ciliate</name>
    <dbReference type="NCBI Taxonomy" id="266149"/>
    <lineage>
        <taxon>Eukaryota</taxon>
        <taxon>Sar</taxon>
        <taxon>Alveolata</taxon>
        <taxon>Ciliophora</taxon>
        <taxon>Intramacronucleata</taxon>
        <taxon>Oligohymenophorea</taxon>
        <taxon>Scuticociliatia</taxon>
        <taxon>Philasterida</taxon>
        <taxon>Pseudocohnilembidae</taxon>
        <taxon>Pseudocohnilembus</taxon>
    </lineage>
</organism>
<dbReference type="InterPro" id="IPR001680">
    <property type="entry name" value="WD40_rpt"/>
</dbReference>
<dbReference type="AlphaFoldDB" id="A0A0V0R583"/>
<dbReference type="EMBL" id="LDAU01000045">
    <property type="protein sequence ID" value="KRX09630.1"/>
    <property type="molecule type" value="Genomic_DNA"/>
</dbReference>
<keyword evidence="1" id="KW-0853">WD repeat</keyword>